<dbReference type="Gene3D" id="1.20.1510.10">
    <property type="entry name" value="Cation efflux protein transmembrane domain"/>
    <property type="match status" value="1"/>
</dbReference>
<dbReference type="SUPFAM" id="SSF161111">
    <property type="entry name" value="Cation efflux protein transmembrane domain-like"/>
    <property type="match status" value="1"/>
</dbReference>
<dbReference type="Proteomes" id="UP000593932">
    <property type="component" value="Chromosome"/>
</dbReference>
<accession>A0A7S6UK38</accession>
<name>A0A7S6UK38_9GAMM</name>
<keyword evidence="4 5" id="KW-0472">Membrane</keyword>
<feature type="transmembrane region" description="Helical" evidence="5">
    <location>
        <begin position="142"/>
        <end position="159"/>
    </location>
</feature>
<keyword evidence="8" id="KW-1185">Reference proteome</keyword>
<dbReference type="RefSeq" id="WP_194034334.1">
    <property type="nucleotide sequence ID" value="NZ_CP063657.1"/>
</dbReference>
<dbReference type="InterPro" id="IPR027469">
    <property type="entry name" value="Cation_efflux_TMD_sf"/>
</dbReference>
<evidence type="ECO:0000313" key="7">
    <source>
        <dbReference type="EMBL" id="QOW21776.1"/>
    </source>
</evidence>
<feature type="domain" description="Cation efflux protein transmembrane" evidence="6">
    <location>
        <begin position="16"/>
        <end position="186"/>
    </location>
</feature>
<evidence type="ECO:0000256" key="5">
    <source>
        <dbReference type="SAM" id="Phobius"/>
    </source>
</evidence>
<feature type="transmembrane region" description="Helical" evidence="5">
    <location>
        <begin position="99"/>
        <end position="121"/>
    </location>
</feature>
<evidence type="ECO:0000313" key="8">
    <source>
        <dbReference type="Proteomes" id="UP000593932"/>
    </source>
</evidence>
<feature type="transmembrane region" description="Helical" evidence="5">
    <location>
        <begin position="165"/>
        <end position="183"/>
    </location>
</feature>
<evidence type="ECO:0000259" key="6">
    <source>
        <dbReference type="Pfam" id="PF01545"/>
    </source>
</evidence>
<sequence>MTAEVASHKRILRQVLLWNLGLFSGLGVAGWMADSSALLANALDNGSDAAVYLLSYIAIDRRPAWKRGAASVSGVMLLLFAAAVMADVVRRWLYGAEPLGPVMMVLALVAAAINMWCLVLLRRIRSDDVNMKAAETFSLNDFISNGGVIVAGGLVLWLGTSWPDLVAGALIAAVAFKGGIEILKSVREDRQSPE</sequence>
<dbReference type="InterPro" id="IPR058533">
    <property type="entry name" value="Cation_efflux_TM"/>
</dbReference>
<dbReference type="EMBL" id="CP063657">
    <property type="protein sequence ID" value="QOW21776.1"/>
    <property type="molecule type" value="Genomic_DNA"/>
</dbReference>
<organism evidence="7 8">
    <name type="scientific">Novilysobacter avium</name>
    <dbReference type="NCBI Taxonomy" id="2781023"/>
    <lineage>
        <taxon>Bacteria</taxon>
        <taxon>Pseudomonadati</taxon>
        <taxon>Pseudomonadota</taxon>
        <taxon>Gammaproteobacteria</taxon>
        <taxon>Lysobacterales</taxon>
        <taxon>Lysobacteraceae</taxon>
        <taxon>Novilysobacter</taxon>
    </lineage>
</organism>
<reference evidence="7 8" key="1">
    <citation type="submission" date="2020-10" db="EMBL/GenBank/DDBJ databases">
        <title>complete genome sequencing of Lysobacter sp. H23M41.</title>
        <authorList>
            <person name="Bae J.-W."/>
            <person name="Lee S.-Y."/>
        </authorList>
    </citation>
    <scope>NUCLEOTIDE SEQUENCE [LARGE SCALE GENOMIC DNA]</scope>
    <source>
        <strain evidence="7 8">H23M41</strain>
    </source>
</reference>
<evidence type="ECO:0000256" key="1">
    <source>
        <dbReference type="ARBA" id="ARBA00004141"/>
    </source>
</evidence>
<keyword evidence="3 5" id="KW-1133">Transmembrane helix</keyword>
<keyword evidence="2 5" id="KW-0812">Transmembrane</keyword>
<dbReference type="Pfam" id="PF01545">
    <property type="entry name" value="Cation_efflux"/>
    <property type="match status" value="1"/>
</dbReference>
<evidence type="ECO:0000256" key="3">
    <source>
        <dbReference type="ARBA" id="ARBA00022989"/>
    </source>
</evidence>
<comment type="subcellular location">
    <subcellularLocation>
        <location evidence="1">Membrane</location>
        <topology evidence="1">Multi-pass membrane protein</topology>
    </subcellularLocation>
</comment>
<protein>
    <submittedName>
        <fullName evidence="7">Cation transporter</fullName>
    </submittedName>
</protein>
<evidence type="ECO:0000256" key="2">
    <source>
        <dbReference type="ARBA" id="ARBA00022692"/>
    </source>
</evidence>
<feature type="transmembrane region" description="Helical" evidence="5">
    <location>
        <begin position="71"/>
        <end position="93"/>
    </location>
</feature>
<proteinExistence type="predicted"/>
<gene>
    <name evidence="7" type="ORF">INQ42_11170</name>
</gene>
<evidence type="ECO:0000256" key="4">
    <source>
        <dbReference type="ARBA" id="ARBA00023136"/>
    </source>
</evidence>